<sequence length="431" mass="48965">MQIIIVKRLGPGKFYLSNKKQFGFIGGNPSSHKGWMSRYFFVKRIYGRENPWNCDMSWRDDANTLPPPTPEQKPDLDKFLGAVGDRFYDAQQLIEEDLLYDRMDKAAMLEALKERKTKTKSGGPPARAPRARRRGSPPQREKRGAKSAAMRSRDPEQQTTETPYTLLDTSTISFVSQPSGPVSLNFIRQLVPKQDFDQLKKTSDLGVFEAVGLHFMQSLAWFGEAASRFSKARAEVIKTKRSYDKVLGHHEALLKQLEDIQTKEKMERESLSAELELARAEVQTLKAQAQIWRPELNFLRKKANSIWPRLDLLYRVVPTKFGLGVPTKVGLMCLRRWPVWDWTLVPIWSGLCSQVGLPPEEVLVRNLALIAELVGLMRSSGVATRGGASAELGFEWPVRNWTLLLRWGCHPRTCQCGTGLRCRAGRAYIFA</sequence>
<evidence type="ECO:0000256" key="1">
    <source>
        <dbReference type="SAM" id="Coils"/>
    </source>
</evidence>
<keyword evidence="1" id="KW-0175">Coiled coil</keyword>
<protein>
    <submittedName>
        <fullName evidence="3">Uncharacterized protein</fullName>
    </submittedName>
</protein>
<keyword evidence="4" id="KW-1185">Reference proteome</keyword>
<name>A0A2Z7AA82_9LAMI</name>
<gene>
    <name evidence="3" type="ORF">F511_03514</name>
</gene>
<dbReference type="Proteomes" id="UP000250235">
    <property type="component" value="Unassembled WGS sequence"/>
</dbReference>
<dbReference type="EMBL" id="KV017293">
    <property type="protein sequence ID" value="KZV18620.1"/>
    <property type="molecule type" value="Genomic_DNA"/>
</dbReference>
<proteinExistence type="predicted"/>
<evidence type="ECO:0000313" key="3">
    <source>
        <dbReference type="EMBL" id="KZV18620.1"/>
    </source>
</evidence>
<evidence type="ECO:0000313" key="4">
    <source>
        <dbReference type="Proteomes" id="UP000250235"/>
    </source>
</evidence>
<feature type="coiled-coil region" evidence="1">
    <location>
        <begin position="254"/>
        <end position="288"/>
    </location>
</feature>
<reference evidence="3 4" key="1">
    <citation type="journal article" date="2015" name="Proc. Natl. Acad. Sci. U.S.A.">
        <title>The resurrection genome of Boea hygrometrica: A blueprint for survival of dehydration.</title>
        <authorList>
            <person name="Xiao L."/>
            <person name="Yang G."/>
            <person name="Zhang L."/>
            <person name="Yang X."/>
            <person name="Zhao S."/>
            <person name="Ji Z."/>
            <person name="Zhou Q."/>
            <person name="Hu M."/>
            <person name="Wang Y."/>
            <person name="Chen M."/>
            <person name="Xu Y."/>
            <person name="Jin H."/>
            <person name="Xiao X."/>
            <person name="Hu G."/>
            <person name="Bao F."/>
            <person name="Hu Y."/>
            <person name="Wan P."/>
            <person name="Li L."/>
            <person name="Deng X."/>
            <person name="Kuang T."/>
            <person name="Xiang C."/>
            <person name="Zhu J.K."/>
            <person name="Oliver M.J."/>
            <person name="He Y."/>
        </authorList>
    </citation>
    <scope>NUCLEOTIDE SEQUENCE [LARGE SCALE GENOMIC DNA]</scope>
    <source>
        <strain evidence="4">cv. XS01</strain>
    </source>
</reference>
<accession>A0A2Z7AA82</accession>
<organism evidence="3 4">
    <name type="scientific">Dorcoceras hygrometricum</name>
    <dbReference type="NCBI Taxonomy" id="472368"/>
    <lineage>
        <taxon>Eukaryota</taxon>
        <taxon>Viridiplantae</taxon>
        <taxon>Streptophyta</taxon>
        <taxon>Embryophyta</taxon>
        <taxon>Tracheophyta</taxon>
        <taxon>Spermatophyta</taxon>
        <taxon>Magnoliopsida</taxon>
        <taxon>eudicotyledons</taxon>
        <taxon>Gunneridae</taxon>
        <taxon>Pentapetalae</taxon>
        <taxon>asterids</taxon>
        <taxon>lamiids</taxon>
        <taxon>Lamiales</taxon>
        <taxon>Gesneriaceae</taxon>
        <taxon>Didymocarpoideae</taxon>
        <taxon>Trichosporeae</taxon>
        <taxon>Loxocarpinae</taxon>
        <taxon>Dorcoceras</taxon>
    </lineage>
</organism>
<feature type="region of interest" description="Disordered" evidence="2">
    <location>
        <begin position="113"/>
        <end position="165"/>
    </location>
</feature>
<dbReference type="AlphaFoldDB" id="A0A2Z7AA82"/>
<evidence type="ECO:0000256" key="2">
    <source>
        <dbReference type="SAM" id="MobiDB-lite"/>
    </source>
</evidence>